<proteinExistence type="predicted"/>
<dbReference type="EMBL" id="GU474890">
    <property type="protein sequence ID" value="ADI18496.1"/>
    <property type="molecule type" value="Genomic_DNA"/>
</dbReference>
<organism evidence="1">
    <name type="scientific">uncultured Verrucomicrobiales bacterium HF4000_13K17</name>
    <dbReference type="NCBI Taxonomy" id="710998"/>
    <lineage>
        <taxon>Bacteria</taxon>
        <taxon>Pseudomonadati</taxon>
        <taxon>Verrucomicrobiota</taxon>
        <taxon>Verrucomicrobiia</taxon>
        <taxon>Verrucomicrobiales</taxon>
        <taxon>environmental samples</taxon>
    </lineage>
</organism>
<reference evidence="1" key="1">
    <citation type="journal article" date="2011" name="Environ. Microbiol.">
        <title>Time-series analyses of Monterey Bay coastal microbial picoplankton using a 'genome proxy' microarray.</title>
        <authorList>
            <person name="Rich V.I."/>
            <person name="Pham V.D."/>
            <person name="Eppley J."/>
            <person name="Shi Y."/>
            <person name="DeLong E.F."/>
        </authorList>
    </citation>
    <scope>NUCLEOTIDE SEQUENCE</scope>
</reference>
<name>E0XVQ5_9BACT</name>
<dbReference type="AlphaFoldDB" id="E0XVQ5"/>
<evidence type="ECO:0000313" key="1">
    <source>
        <dbReference type="EMBL" id="ADI18496.1"/>
    </source>
</evidence>
<sequence length="175" mass="19638">MAFDLSKSLNAIFNTPSPPGLGPERRADALPLSELENDLESAISQSGVSGDNADLIRSAALLWHDHLDASHTLSQDIRSNDGSFLHGIMHRREPDYPNAKYWFNRVGVHDAFPKLFDRAKIMLIGTSLSQLVEDEWDPFAVVDSVSQADLASKEYKLLQKVQKIEFEVLLKRFCN</sequence>
<protein>
    <submittedName>
        <fullName evidence="1">Uncharacterized protein</fullName>
    </submittedName>
</protein>
<accession>E0XVQ5</accession>